<evidence type="ECO:0000256" key="1">
    <source>
        <dbReference type="ARBA" id="ARBA00004173"/>
    </source>
</evidence>
<sequence>MKLIDIPGFKSILGYQNFSRFLFQSSVYLAKKNRLPPRPKVNEDEIEEVFIKGGGSGGQKINKTNSKVQLRHVPTGIVISAQPTRSREQNRKKAREIIALKLEEINDPENCRTKIIKDLKVKSKKSKLKKSKRKYQRLAEEKKLAEQADSNNQDDFSFLNLSEIEVEMEMEQEELELNSNSTTSDVNHVNKADSTDK</sequence>
<comment type="subcellular location">
    <subcellularLocation>
        <location evidence="1">Mitochondrion</location>
    </subcellularLocation>
</comment>
<dbReference type="Pfam" id="PF00472">
    <property type="entry name" value="RF-1"/>
    <property type="match status" value="1"/>
</dbReference>
<accession>A0A1D2VFU3</accession>
<dbReference type="GeneID" id="30964298"/>
<dbReference type="GO" id="GO:0005739">
    <property type="term" value="C:mitochondrion"/>
    <property type="evidence" value="ECO:0007669"/>
    <property type="project" value="UniProtKB-SubCell"/>
</dbReference>
<dbReference type="InterPro" id="IPR045853">
    <property type="entry name" value="Pep_chain_release_fac_I_sf"/>
</dbReference>
<comment type="similarity">
    <text evidence="2">Belongs to the prokaryotic/mitochondrial release factor family.</text>
</comment>
<evidence type="ECO:0000256" key="2">
    <source>
        <dbReference type="ARBA" id="ARBA00010835"/>
    </source>
</evidence>
<dbReference type="OrthoDB" id="277888at2759"/>
<dbReference type="PANTHER" id="PTHR46203">
    <property type="entry name" value="PROBABLE PEPTIDE CHAIN RELEASE FACTOR C12ORF65"/>
    <property type="match status" value="1"/>
</dbReference>
<name>A0A1D2VFU3_9ASCO</name>
<dbReference type="RefSeq" id="XP_020046690.1">
    <property type="nucleotide sequence ID" value="XM_020190662.1"/>
</dbReference>
<evidence type="ECO:0000256" key="5">
    <source>
        <dbReference type="SAM" id="Coils"/>
    </source>
</evidence>
<feature type="domain" description="Prokaryotic-type class I peptide chain release factors" evidence="7">
    <location>
        <begin position="40"/>
        <end position="136"/>
    </location>
</feature>
<keyword evidence="3" id="KW-0809">Transit peptide</keyword>
<dbReference type="InterPro" id="IPR000352">
    <property type="entry name" value="Pep_chain_release_fac_I"/>
</dbReference>
<evidence type="ECO:0000313" key="8">
    <source>
        <dbReference type="EMBL" id="ODV60383.1"/>
    </source>
</evidence>
<feature type="region of interest" description="Disordered" evidence="6">
    <location>
        <begin position="170"/>
        <end position="197"/>
    </location>
</feature>
<dbReference type="SUPFAM" id="SSF75620">
    <property type="entry name" value="Release factor"/>
    <property type="match status" value="1"/>
</dbReference>
<keyword evidence="9" id="KW-1185">Reference proteome</keyword>
<dbReference type="AlphaFoldDB" id="A0A1D2VFU3"/>
<reference evidence="9" key="1">
    <citation type="submission" date="2016-05" db="EMBL/GenBank/DDBJ databases">
        <title>Comparative genomics of biotechnologically important yeasts.</title>
        <authorList>
            <consortium name="DOE Joint Genome Institute"/>
            <person name="Riley R."/>
            <person name="Haridas S."/>
            <person name="Wolfe K.H."/>
            <person name="Lopes M.R."/>
            <person name="Hittinger C.T."/>
            <person name="Goker M."/>
            <person name="Salamov A."/>
            <person name="Wisecaver J."/>
            <person name="Long T.M."/>
            <person name="Aerts A.L."/>
            <person name="Barry K."/>
            <person name="Choi C."/>
            <person name="Clum A."/>
            <person name="Coughlan A.Y."/>
            <person name="Deshpande S."/>
            <person name="Douglass A.P."/>
            <person name="Hanson S.J."/>
            <person name="Klenk H.-P."/>
            <person name="Labutti K."/>
            <person name="Lapidus A."/>
            <person name="Lindquist E."/>
            <person name="Lipzen A."/>
            <person name="Meier-Kolthoff J.P."/>
            <person name="Ohm R.A."/>
            <person name="Otillar R.P."/>
            <person name="Pangilinan J."/>
            <person name="Peng Y."/>
            <person name="Rokas A."/>
            <person name="Rosa C.A."/>
            <person name="Scheuner C."/>
            <person name="Sibirny A.A."/>
            <person name="Slot J.C."/>
            <person name="Stielow J.B."/>
            <person name="Sun H."/>
            <person name="Kurtzman C.P."/>
            <person name="Blackwell M."/>
            <person name="Grigoriev I.V."/>
            <person name="Jeffries T.W."/>
        </authorList>
    </citation>
    <scope>NUCLEOTIDE SEQUENCE [LARGE SCALE GENOMIC DNA]</scope>
    <source>
        <strain evidence="9">DSM 1968</strain>
    </source>
</reference>
<dbReference type="STRING" id="1344418.A0A1D2VFU3"/>
<feature type="compositionally biased region" description="Basic and acidic residues" evidence="6">
    <location>
        <begin position="188"/>
        <end position="197"/>
    </location>
</feature>
<dbReference type="Proteomes" id="UP000095038">
    <property type="component" value="Unassembled WGS sequence"/>
</dbReference>
<evidence type="ECO:0000313" key="9">
    <source>
        <dbReference type="Proteomes" id="UP000095038"/>
    </source>
</evidence>
<keyword evidence="4" id="KW-0496">Mitochondrion</keyword>
<dbReference type="FunFam" id="3.30.160.20:FF:000065">
    <property type="entry name" value="Peptidyl-tRNA hydrolase domain protein"/>
    <property type="match status" value="1"/>
</dbReference>
<feature type="coiled-coil region" evidence="5">
    <location>
        <begin position="121"/>
        <end position="148"/>
    </location>
</feature>
<protein>
    <recommendedName>
        <fullName evidence="7">Prokaryotic-type class I peptide chain release factors domain-containing protein</fullName>
    </recommendedName>
</protein>
<dbReference type="PANTHER" id="PTHR46203:SF1">
    <property type="entry name" value="MITOCHONDRIAL TRANSLATION RELEASE FACTOR IN RESCUE"/>
    <property type="match status" value="1"/>
</dbReference>
<gene>
    <name evidence="8" type="ORF">ASCRUDRAFT_36045</name>
</gene>
<proteinExistence type="inferred from homology"/>
<evidence type="ECO:0000256" key="3">
    <source>
        <dbReference type="ARBA" id="ARBA00022946"/>
    </source>
</evidence>
<evidence type="ECO:0000256" key="6">
    <source>
        <dbReference type="SAM" id="MobiDB-lite"/>
    </source>
</evidence>
<dbReference type="InterPro" id="IPR052405">
    <property type="entry name" value="Mito_Transl_Release_Factor"/>
</dbReference>
<keyword evidence="5" id="KW-0175">Coiled coil</keyword>
<evidence type="ECO:0000256" key="4">
    <source>
        <dbReference type="ARBA" id="ARBA00023128"/>
    </source>
</evidence>
<organism evidence="8 9">
    <name type="scientific">Ascoidea rubescens DSM 1968</name>
    <dbReference type="NCBI Taxonomy" id="1344418"/>
    <lineage>
        <taxon>Eukaryota</taxon>
        <taxon>Fungi</taxon>
        <taxon>Dikarya</taxon>
        <taxon>Ascomycota</taxon>
        <taxon>Saccharomycotina</taxon>
        <taxon>Saccharomycetes</taxon>
        <taxon>Ascoideaceae</taxon>
        <taxon>Ascoidea</taxon>
    </lineage>
</organism>
<dbReference type="InParanoid" id="A0A1D2VFU3"/>
<evidence type="ECO:0000259" key="7">
    <source>
        <dbReference type="Pfam" id="PF00472"/>
    </source>
</evidence>
<dbReference type="EMBL" id="KV454482">
    <property type="protein sequence ID" value="ODV60383.1"/>
    <property type="molecule type" value="Genomic_DNA"/>
</dbReference>
<dbReference type="FunCoup" id="A0A1D2VFU3">
    <property type="interactions" value="53"/>
</dbReference>
<dbReference type="GO" id="GO:0032543">
    <property type="term" value="P:mitochondrial translation"/>
    <property type="evidence" value="ECO:0007669"/>
    <property type="project" value="UniProtKB-ARBA"/>
</dbReference>
<dbReference type="GO" id="GO:0003747">
    <property type="term" value="F:translation release factor activity"/>
    <property type="evidence" value="ECO:0007669"/>
    <property type="project" value="InterPro"/>
</dbReference>
<dbReference type="Gene3D" id="3.30.160.20">
    <property type="match status" value="1"/>
</dbReference>